<dbReference type="EMBL" id="MK882925">
    <property type="protein sequence ID" value="QDF14261.1"/>
    <property type="molecule type" value="Genomic_DNA"/>
</dbReference>
<accession>A0A4Y6E7X5</accession>
<reference evidence="1" key="1">
    <citation type="submission" date="2019-05" db="EMBL/GenBank/DDBJ databases">
        <title>A newly isolated roseophage represents a distinct member of Siphoviridae family.</title>
        <authorList>
            <person name="Cai L."/>
            <person name="Jiao N."/>
            <person name="Zhang R."/>
        </authorList>
    </citation>
    <scope>NUCLEOTIDE SEQUENCE</scope>
</reference>
<keyword evidence="2" id="KW-0002">3D-structure</keyword>
<evidence type="ECO:0000313" key="1">
    <source>
        <dbReference type="EMBL" id="QDF14261.1"/>
    </source>
</evidence>
<organism evidence="1">
    <name type="scientific">Dinoroseobacter phage vB_DshS-R4C</name>
    <dbReference type="NCBI Taxonomy" id="2590919"/>
    <lineage>
        <taxon>Viruses</taxon>
        <taxon>Duplodnaviria</taxon>
        <taxon>Heunggongvirae</taxon>
        <taxon>Uroviricota</taxon>
        <taxon>Caudoviricetes</taxon>
    </lineage>
</organism>
<accession>A0ACD6BAB5</accession>
<name>A0ACD6BAB5_9CAUD</name>
<reference evidence="2" key="2">
    <citation type="journal article" date="2023" name="Nat. Commun.">
        <title>Structure and proposed DNA delivery mechanism of a marine roseophage.</title>
        <authorList>
            <person name="Huang Y."/>
            <person name="Sun H."/>
            <person name="Wei S."/>
            <person name="Cai L."/>
            <person name="Liu L."/>
            <person name="Jiang Y."/>
            <person name="Xin J."/>
            <person name="Chen Z."/>
            <person name="Que Y."/>
            <person name="Kong Z."/>
            <person name="Li T."/>
            <person name="Yu H."/>
            <person name="Zhang J."/>
            <person name="Gu Y."/>
            <person name="Zheng Q."/>
            <person name="Li S."/>
            <person name="Zhang R."/>
            <person name="Xia N."/>
        </authorList>
    </citation>
    <scope>STRUCTURE BY ELECTRON MICROSCOPY (4.50 ANGSTROMS) OF 1-214</scope>
</reference>
<gene>
    <name evidence="1" type="ORF">vBDshSR4C_013</name>
</gene>
<evidence type="ECO:0007829" key="2">
    <source>
        <dbReference type="PDB" id="8GTC"/>
    </source>
</evidence>
<sequence length="214" mass="23356">MQFIDVEFPRDIAAGCQAVLTRRDEVVTLASGREEVNSRWADTRRSWDAGLGVRDEADLAQVVALFEEVRGRLYAFRFRDWLDWRTAATRAPITATDQPLGLGDGSRTAFQVVKVYGAVNPYTRPLSLPHPGTVRVALDGVTQPSGWTLTAPGGVITFDTPPALGVTVTAGCSFDVPVRFSDPELAVQWAYFREGQAGLAQAPSIPLIEVRLDP</sequence>
<protein>
    <submittedName>
        <fullName evidence="1">Tail protein</fullName>
    </submittedName>
</protein>
<proteinExistence type="evidence at protein level"/>
<dbReference type="PDB" id="8GTC">
    <property type="method" value="EM"/>
    <property type="resolution" value="4.50 A"/>
    <property type="chains" value="G/H/I/J/K/L=1-214"/>
</dbReference>